<protein>
    <recommendedName>
        <fullName evidence="7">Pisatin demethylase-like protein</fullName>
    </recommendedName>
</protein>
<dbReference type="GeneID" id="41957649"/>
<dbReference type="GO" id="GO:0016705">
    <property type="term" value="F:oxidoreductase activity, acting on paired donors, with incorporation or reduction of molecular oxygen"/>
    <property type="evidence" value="ECO:0007669"/>
    <property type="project" value="InterPro"/>
</dbReference>
<dbReference type="GO" id="GO:0020037">
    <property type="term" value="F:heme binding"/>
    <property type="evidence" value="ECO:0007669"/>
    <property type="project" value="InterPro"/>
</dbReference>
<evidence type="ECO:0000256" key="1">
    <source>
        <dbReference type="ARBA" id="ARBA00022617"/>
    </source>
</evidence>
<dbReference type="SUPFAM" id="SSF48264">
    <property type="entry name" value="Cytochrome P450"/>
    <property type="match status" value="1"/>
</dbReference>
<evidence type="ECO:0000313" key="5">
    <source>
        <dbReference type="Proteomes" id="UP000515153"/>
    </source>
</evidence>
<gene>
    <name evidence="6" type="ORF">PgNI_02677</name>
</gene>
<dbReference type="Pfam" id="PF00067">
    <property type="entry name" value="p450"/>
    <property type="match status" value="1"/>
</dbReference>
<sequence length="235" mass="26292">MVASFVRHGLSFEEMVTEGLFQIVAGSDTTAAALKGVLLFLLSDCRVYKKLQTEVDAAAERLGLRPDQVILDHDARQLPYLQAVIKEGMRCHPPVALPIPKMVPPGGDTVVVDGKEVFLPGGTHISYCAWALHMRKDIYGDDATCYRPERWLIEEDPDKLARMQKAHELNFGYGKYQCLGKQLALMELNKAMFQLLWNFDLGLTNPNMGWRKANFLGIFSPGELLVTVNERGGRV</sequence>
<dbReference type="InterPro" id="IPR001128">
    <property type="entry name" value="Cyt_P450"/>
</dbReference>
<dbReference type="InterPro" id="IPR036396">
    <property type="entry name" value="Cyt_P450_sf"/>
</dbReference>
<dbReference type="Gene3D" id="1.10.630.10">
    <property type="entry name" value="Cytochrome P450"/>
    <property type="match status" value="1"/>
</dbReference>
<keyword evidence="5" id="KW-1185">Reference proteome</keyword>
<dbReference type="PANTHER" id="PTHR24305">
    <property type="entry name" value="CYTOCHROME P450"/>
    <property type="match status" value="1"/>
</dbReference>
<dbReference type="PRINTS" id="PR00385">
    <property type="entry name" value="P450"/>
</dbReference>
<evidence type="ECO:0000313" key="6">
    <source>
        <dbReference type="RefSeq" id="XP_030985470.1"/>
    </source>
</evidence>
<keyword evidence="1 4" id="KW-0349">Heme</keyword>
<dbReference type="KEGG" id="pgri:PgNI_02677"/>
<evidence type="ECO:0000256" key="4">
    <source>
        <dbReference type="PIRSR" id="PIRSR602401-1"/>
    </source>
</evidence>
<accession>A0A6P8BE61</accession>
<evidence type="ECO:0000256" key="2">
    <source>
        <dbReference type="ARBA" id="ARBA00022723"/>
    </source>
</evidence>
<evidence type="ECO:0008006" key="7">
    <source>
        <dbReference type="Google" id="ProtNLM"/>
    </source>
</evidence>
<dbReference type="Proteomes" id="UP000515153">
    <property type="component" value="Unplaced"/>
</dbReference>
<keyword evidence="3 4" id="KW-0408">Iron</keyword>
<dbReference type="RefSeq" id="XP_030985470.1">
    <property type="nucleotide sequence ID" value="XM_031122738.1"/>
</dbReference>
<dbReference type="GO" id="GO:0005506">
    <property type="term" value="F:iron ion binding"/>
    <property type="evidence" value="ECO:0007669"/>
    <property type="project" value="InterPro"/>
</dbReference>
<organism evidence="5 6">
    <name type="scientific">Pyricularia grisea</name>
    <name type="common">Crabgrass-specific blast fungus</name>
    <name type="synonym">Magnaporthe grisea</name>
    <dbReference type="NCBI Taxonomy" id="148305"/>
    <lineage>
        <taxon>Eukaryota</taxon>
        <taxon>Fungi</taxon>
        <taxon>Dikarya</taxon>
        <taxon>Ascomycota</taxon>
        <taxon>Pezizomycotina</taxon>
        <taxon>Sordariomycetes</taxon>
        <taxon>Sordariomycetidae</taxon>
        <taxon>Magnaporthales</taxon>
        <taxon>Pyriculariaceae</taxon>
        <taxon>Pyricularia</taxon>
    </lineage>
</organism>
<dbReference type="GO" id="GO:0004497">
    <property type="term" value="F:monooxygenase activity"/>
    <property type="evidence" value="ECO:0007669"/>
    <property type="project" value="InterPro"/>
</dbReference>
<keyword evidence="2 4" id="KW-0479">Metal-binding</keyword>
<reference evidence="6" key="3">
    <citation type="submission" date="2025-08" db="UniProtKB">
        <authorList>
            <consortium name="RefSeq"/>
        </authorList>
    </citation>
    <scope>IDENTIFICATION</scope>
    <source>
        <strain evidence="6">NI907</strain>
    </source>
</reference>
<evidence type="ECO:0000256" key="3">
    <source>
        <dbReference type="ARBA" id="ARBA00023004"/>
    </source>
</evidence>
<dbReference type="AlphaFoldDB" id="A0A6P8BE61"/>
<reference evidence="6" key="1">
    <citation type="journal article" date="2019" name="Mol. Biol. Evol.">
        <title>Blast fungal genomes show frequent chromosomal changes, gene gains and losses, and effector gene turnover.</title>
        <authorList>
            <person name="Gomez Luciano L.B."/>
            <person name="Jason Tsai I."/>
            <person name="Chuma I."/>
            <person name="Tosa Y."/>
            <person name="Chen Y.H."/>
            <person name="Li J.Y."/>
            <person name="Li M.Y."/>
            <person name="Jade Lu M.Y."/>
            <person name="Nakayashiki H."/>
            <person name="Li W.H."/>
        </authorList>
    </citation>
    <scope>NUCLEOTIDE SEQUENCE</scope>
    <source>
        <strain evidence="6">NI907</strain>
    </source>
</reference>
<comment type="cofactor">
    <cofactor evidence="4">
        <name>heme</name>
        <dbReference type="ChEBI" id="CHEBI:30413"/>
    </cofactor>
</comment>
<name>A0A6P8BE61_PYRGI</name>
<reference evidence="6" key="2">
    <citation type="submission" date="2019-10" db="EMBL/GenBank/DDBJ databases">
        <authorList>
            <consortium name="NCBI Genome Project"/>
        </authorList>
    </citation>
    <scope>NUCLEOTIDE SEQUENCE</scope>
    <source>
        <strain evidence="6">NI907</strain>
    </source>
</reference>
<feature type="binding site" description="axial binding residue" evidence="4">
    <location>
        <position position="178"/>
    </location>
    <ligand>
        <name>heme</name>
        <dbReference type="ChEBI" id="CHEBI:30413"/>
    </ligand>
    <ligandPart>
        <name>Fe</name>
        <dbReference type="ChEBI" id="CHEBI:18248"/>
    </ligandPart>
</feature>
<dbReference type="InterPro" id="IPR002401">
    <property type="entry name" value="Cyt_P450_E_grp-I"/>
</dbReference>
<dbReference type="PANTHER" id="PTHR24305:SF168">
    <property type="entry name" value="P450, PUTATIVE (EUROFUNG)-RELATED"/>
    <property type="match status" value="1"/>
</dbReference>
<dbReference type="InterPro" id="IPR050121">
    <property type="entry name" value="Cytochrome_P450_monoxygenase"/>
</dbReference>
<proteinExistence type="predicted"/>
<dbReference type="PRINTS" id="PR00463">
    <property type="entry name" value="EP450I"/>
</dbReference>